<feature type="repeat" description="ANK" evidence="3">
    <location>
        <begin position="84"/>
        <end position="116"/>
    </location>
</feature>
<evidence type="ECO:0000256" key="3">
    <source>
        <dbReference type="PROSITE-ProRule" id="PRU00023"/>
    </source>
</evidence>
<evidence type="ECO:0000256" key="1">
    <source>
        <dbReference type="ARBA" id="ARBA00022737"/>
    </source>
</evidence>
<keyword evidence="6" id="KW-1185">Reference proteome</keyword>
<evidence type="ECO:0000313" key="6">
    <source>
        <dbReference type="Proteomes" id="UP001195483"/>
    </source>
</evidence>
<keyword evidence="2 3" id="KW-0040">ANK repeat</keyword>
<evidence type="ECO:0000256" key="2">
    <source>
        <dbReference type="ARBA" id="ARBA00023043"/>
    </source>
</evidence>
<dbReference type="PROSITE" id="PS50297">
    <property type="entry name" value="ANK_REP_REGION"/>
    <property type="match status" value="4"/>
</dbReference>
<dbReference type="SMART" id="SM00248">
    <property type="entry name" value="ANK"/>
    <property type="match status" value="4"/>
</dbReference>
<evidence type="ECO:0000313" key="5">
    <source>
        <dbReference type="EMBL" id="KAK3597562.1"/>
    </source>
</evidence>
<feature type="repeat" description="ANK" evidence="3">
    <location>
        <begin position="117"/>
        <end position="149"/>
    </location>
</feature>
<dbReference type="SUPFAM" id="SSF48403">
    <property type="entry name" value="Ankyrin repeat"/>
    <property type="match status" value="1"/>
</dbReference>
<feature type="domain" description="SOCS box" evidence="4">
    <location>
        <begin position="360"/>
        <end position="414"/>
    </location>
</feature>
<dbReference type="PANTHER" id="PTHR24171:SF9">
    <property type="entry name" value="ANKYRIN REPEAT DOMAIN-CONTAINING PROTEIN 39"/>
    <property type="match status" value="1"/>
</dbReference>
<reference evidence="5" key="1">
    <citation type="journal article" date="2021" name="Genome Biol. Evol.">
        <title>A High-Quality Reference Genome for a Parasitic Bivalve with Doubly Uniparental Inheritance (Bivalvia: Unionida).</title>
        <authorList>
            <person name="Smith C.H."/>
        </authorList>
    </citation>
    <scope>NUCLEOTIDE SEQUENCE</scope>
    <source>
        <strain evidence="5">CHS0354</strain>
    </source>
</reference>
<name>A0AAE0SST4_9BIVA</name>
<dbReference type="InterPro" id="IPR036770">
    <property type="entry name" value="Ankyrin_rpt-contain_sf"/>
</dbReference>
<comment type="caution">
    <text evidence="5">The sequence shown here is derived from an EMBL/GenBank/DDBJ whole genome shotgun (WGS) entry which is preliminary data.</text>
</comment>
<dbReference type="Proteomes" id="UP001195483">
    <property type="component" value="Unassembled WGS sequence"/>
</dbReference>
<dbReference type="PROSITE" id="PS50088">
    <property type="entry name" value="ANK_REPEAT"/>
    <property type="match status" value="4"/>
</dbReference>
<dbReference type="AlphaFoldDB" id="A0AAE0SST4"/>
<dbReference type="Gene3D" id="1.25.40.20">
    <property type="entry name" value="Ankyrin repeat-containing domain"/>
    <property type="match status" value="3"/>
</dbReference>
<dbReference type="PANTHER" id="PTHR24171">
    <property type="entry name" value="ANKYRIN REPEAT DOMAIN-CONTAINING PROTEIN 39-RELATED"/>
    <property type="match status" value="1"/>
</dbReference>
<dbReference type="EMBL" id="JAEAOA010001122">
    <property type="protein sequence ID" value="KAK3597562.1"/>
    <property type="molecule type" value="Genomic_DNA"/>
</dbReference>
<evidence type="ECO:0000259" key="4">
    <source>
        <dbReference type="PROSITE" id="PS50225"/>
    </source>
</evidence>
<accession>A0AAE0SST4</accession>
<feature type="repeat" description="ANK" evidence="3">
    <location>
        <begin position="150"/>
        <end position="182"/>
    </location>
</feature>
<dbReference type="Pfam" id="PF00023">
    <property type="entry name" value="Ank"/>
    <property type="match status" value="2"/>
</dbReference>
<proteinExistence type="predicted"/>
<dbReference type="PRINTS" id="PR01415">
    <property type="entry name" value="ANKYRIN"/>
</dbReference>
<dbReference type="Pfam" id="PF12796">
    <property type="entry name" value="Ank_2"/>
    <property type="match status" value="1"/>
</dbReference>
<reference evidence="5" key="3">
    <citation type="submission" date="2023-05" db="EMBL/GenBank/DDBJ databases">
        <authorList>
            <person name="Smith C.H."/>
        </authorList>
    </citation>
    <scope>NUCLEOTIDE SEQUENCE</scope>
    <source>
        <strain evidence="5">CHS0354</strain>
        <tissue evidence="5">Mantle</tissue>
    </source>
</reference>
<feature type="repeat" description="ANK" evidence="3">
    <location>
        <begin position="183"/>
        <end position="215"/>
    </location>
</feature>
<keyword evidence="1" id="KW-0677">Repeat</keyword>
<dbReference type="PROSITE" id="PS50225">
    <property type="entry name" value="SOCS"/>
    <property type="match status" value="1"/>
</dbReference>
<organism evidence="5 6">
    <name type="scientific">Potamilus streckersoni</name>
    <dbReference type="NCBI Taxonomy" id="2493646"/>
    <lineage>
        <taxon>Eukaryota</taxon>
        <taxon>Metazoa</taxon>
        <taxon>Spiralia</taxon>
        <taxon>Lophotrochozoa</taxon>
        <taxon>Mollusca</taxon>
        <taxon>Bivalvia</taxon>
        <taxon>Autobranchia</taxon>
        <taxon>Heteroconchia</taxon>
        <taxon>Palaeoheterodonta</taxon>
        <taxon>Unionida</taxon>
        <taxon>Unionoidea</taxon>
        <taxon>Unionidae</taxon>
        <taxon>Ambleminae</taxon>
        <taxon>Lampsilini</taxon>
        <taxon>Potamilus</taxon>
    </lineage>
</organism>
<protein>
    <recommendedName>
        <fullName evidence="4">SOCS box domain-containing protein</fullName>
    </recommendedName>
</protein>
<dbReference type="InterPro" id="IPR002110">
    <property type="entry name" value="Ankyrin_rpt"/>
</dbReference>
<sequence length="418" mass="47658">MDYQGHEKKRLSISDRIIFAKARLNRVANRKKLLMNFQEDRFAEQNEDEVDINILLIQVTKAGKEAKVRRYLSLGCHRNFLDFCGRSALHWAAEYGYLKIVYSLVEHDWDINLTDNKKQTPLHIACNHHKEDVAACLISLGCDVKTADINGYTPLHRAIHTDLETIACMLCDIGANVNYKTENDWTPLHEASRTGNENIVRKLLSYGADVNAVSRCNATPFLTAIFFYRISHKCTYTALEPILRCLIENGCHLSQSDGQWVPLLASVSVYSAKIAALLMYHGCLIDQQQRCGRSLLVDTFTRCDDYVVKLLVMAGYQVHPEEVEQCAKRIPTFSRSFLRLAFPELANGKSIRCLEILEFLRHRAHNPFTLFELSRTAVRRALNTAAGDTSILSRIPDLPIPKSIKEFISMDDYALRYL</sequence>
<reference evidence="5" key="2">
    <citation type="journal article" date="2021" name="Genome Biol. Evol.">
        <title>Developing a high-quality reference genome for a parasitic bivalve with doubly uniparental inheritance (Bivalvia: Unionida).</title>
        <authorList>
            <person name="Smith C.H."/>
        </authorList>
    </citation>
    <scope>NUCLEOTIDE SEQUENCE</scope>
    <source>
        <strain evidence="5">CHS0354</strain>
        <tissue evidence="5">Mantle</tissue>
    </source>
</reference>
<dbReference type="Pfam" id="PF07525">
    <property type="entry name" value="SOCS_box"/>
    <property type="match status" value="1"/>
</dbReference>
<gene>
    <name evidence="5" type="ORF">CHS0354_018156</name>
</gene>
<dbReference type="InterPro" id="IPR001496">
    <property type="entry name" value="SOCS_box"/>
</dbReference>